<proteinExistence type="predicted"/>
<keyword evidence="2" id="KW-1185">Reference proteome</keyword>
<dbReference type="RefSeq" id="WP_244753525.1">
    <property type="nucleotide sequence ID" value="NZ_CP095074.1"/>
</dbReference>
<accession>A0ABY4H193</accession>
<evidence type="ECO:0000313" key="2">
    <source>
        <dbReference type="Proteomes" id="UP000831880"/>
    </source>
</evidence>
<dbReference type="Proteomes" id="UP000831880">
    <property type="component" value="Chromosome"/>
</dbReference>
<reference evidence="1 2" key="1">
    <citation type="submission" date="2022-04" db="EMBL/GenBank/DDBJ databases">
        <title>Halobacillus sp. isolated from saltern.</title>
        <authorList>
            <person name="Won M."/>
            <person name="Lee C.-M."/>
            <person name="Woen H.-Y."/>
            <person name="Kwon S.-W."/>
        </authorList>
    </citation>
    <scope>NUCLEOTIDE SEQUENCE [LARGE SCALE GENOMIC DNA]</scope>
    <source>
        <strain evidence="1 2">SSTM10-2</strain>
    </source>
</reference>
<organism evidence="1 2">
    <name type="scientific">Halobacillus shinanisalinarum</name>
    <dbReference type="NCBI Taxonomy" id="2932258"/>
    <lineage>
        <taxon>Bacteria</taxon>
        <taxon>Bacillati</taxon>
        <taxon>Bacillota</taxon>
        <taxon>Bacilli</taxon>
        <taxon>Bacillales</taxon>
        <taxon>Bacillaceae</taxon>
        <taxon>Halobacillus</taxon>
    </lineage>
</organism>
<protein>
    <submittedName>
        <fullName evidence="1">YezD family protein</fullName>
    </submittedName>
</protein>
<dbReference type="Pfam" id="PF10055">
    <property type="entry name" value="DUF2292"/>
    <property type="match status" value="1"/>
</dbReference>
<dbReference type="EMBL" id="CP095074">
    <property type="protein sequence ID" value="UOQ93914.1"/>
    <property type="molecule type" value="Genomic_DNA"/>
</dbReference>
<evidence type="ECO:0000313" key="1">
    <source>
        <dbReference type="EMBL" id="UOQ93914.1"/>
    </source>
</evidence>
<sequence>MKNTLEKKINDVISALENIEYGSVAITVHDGEITQIECTEKKRYPLNKKSDND</sequence>
<gene>
    <name evidence="1" type="ORF">MUO14_02720</name>
</gene>
<name>A0ABY4H193_9BACI</name>
<dbReference type="InterPro" id="IPR018743">
    <property type="entry name" value="DUF2292"/>
</dbReference>